<proteinExistence type="predicted"/>
<dbReference type="Proteomes" id="UP000078368">
    <property type="component" value="Unassembled WGS sequence"/>
</dbReference>
<evidence type="ECO:0000313" key="1">
    <source>
        <dbReference type="EMBL" id="OAP85762.1"/>
    </source>
</evidence>
<comment type="caution">
    <text evidence="1">The sequence shown here is derived from an EMBL/GenBank/DDBJ whole genome shotgun (WGS) entry which is preliminary data.</text>
</comment>
<organism evidence="1 2">
    <name type="scientific">Peptidiphaga gingivicola</name>
    <dbReference type="NCBI Taxonomy" id="2741497"/>
    <lineage>
        <taxon>Bacteria</taxon>
        <taxon>Bacillati</taxon>
        <taxon>Actinomycetota</taxon>
        <taxon>Actinomycetes</taxon>
        <taxon>Actinomycetales</taxon>
        <taxon>Actinomycetaceae</taxon>
        <taxon>Peptidiphaga</taxon>
    </lineage>
</organism>
<reference evidence="1 2" key="1">
    <citation type="submission" date="2016-04" db="EMBL/GenBank/DDBJ databases">
        <title>Peptidophaga gingivicola gen. nov., sp. nov., isolated from human subgingival plaque.</title>
        <authorList>
            <person name="Beall C.J."/>
            <person name="Mokrzan E.M."/>
            <person name="Griffen A.L."/>
            <person name="Leys E.J."/>
        </authorList>
    </citation>
    <scope>NUCLEOTIDE SEQUENCE [LARGE SCALE GENOMIC DNA]</scope>
    <source>
        <strain evidence="1 2">BA112</strain>
    </source>
</reference>
<keyword evidence="2" id="KW-1185">Reference proteome</keyword>
<accession>A0A179B277</accession>
<dbReference type="STRING" id="1823756.A4H34_00750"/>
<name>A0A179B277_9ACTO</name>
<gene>
    <name evidence="1" type="ORF">A4H34_00750</name>
</gene>
<dbReference type="EMBL" id="LVZK01000001">
    <property type="protein sequence ID" value="OAP85762.1"/>
    <property type="molecule type" value="Genomic_DNA"/>
</dbReference>
<sequence length="203" mass="22519">MNKQPRRPAQLEDAQIEAIEGDADVAYNSELAHTSAQALMPMGTHFRERDRALVARVLDLVDEEGVDVVAETWVRSPENSLPGILWRGYLLREWIRRDKDDVARRYEIAKAAAAEGAEADLPKPGALRQEWDLVLAGSYEGDFAVLLDRSARFAATLGGVESVWIAEDSDPLATEVTRRRDAFASTAREFEAAAGLVREGRLE</sequence>
<protein>
    <submittedName>
        <fullName evidence="1">Uncharacterized protein</fullName>
    </submittedName>
</protein>
<evidence type="ECO:0000313" key="2">
    <source>
        <dbReference type="Proteomes" id="UP000078368"/>
    </source>
</evidence>
<dbReference type="AlphaFoldDB" id="A0A179B277"/>
<dbReference type="RefSeq" id="WP_064230742.1">
    <property type="nucleotide sequence ID" value="NZ_LVZK01000001.1"/>
</dbReference>